<evidence type="ECO:0000313" key="3">
    <source>
        <dbReference type="Proteomes" id="UP001054945"/>
    </source>
</evidence>
<sequence length="212" mass="23137">MAENGKCLKNITNGGQYSILSASLEKFFEGVFPVRDVGPRRPNPQDESERRAFLRSAGCHWRSAGVTSAVKVDKLSSRSPTKSGDSAAQHTSLSTRTPQDEQLSDRRPARRYYRSCIRTTTTATTTTTTAAMQHRGVSHQAEGPRPRQGGRRPQNLLLAHRGGARLPGPVPGLAHLPGHQPHRHGGRQAAALGDLRPGIKPWKALHPRIQVS</sequence>
<dbReference type="EMBL" id="BPLR01014972">
    <property type="protein sequence ID" value="GIY72633.1"/>
    <property type="molecule type" value="Genomic_DNA"/>
</dbReference>
<feature type="region of interest" description="Disordered" evidence="1">
    <location>
        <begin position="72"/>
        <end position="153"/>
    </location>
</feature>
<gene>
    <name evidence="2" type="ORF">CEXT_331961</name>
</gene>
<proteinExistence type="predicted"/>
<feature type="compositionally biased region" description="Low complexity" evidence="1">
    <location>
        <begin position="119"/>
        <end position="131"/>
    </location>
</feature>
<dbReference type="AlphaFoldDB" id="A0AAV4VT24"/>
<organism evidence="2 3">
    <name type="scientific">Caerostris extrusa</name>
    <name type="common">Bark spider</name>
    <name type="synonym">Caerostris bankana</name>
    <dbReference type="NCBI Taxonomy" id="172846"/>
    <lineage>
        <taxon>Eukaryota</taxon>
        <taxon>Metazoa</taxon>
        <taxon>Ecdysozoa</taxon>
        <taxon>Arthropoda</taxon>
        <taxon>Chelicerata</taxon>
        <taxon>Arachnida</taxon>
        <taxon>Araneae</taxon>
        <taxon>Araneomorphae</taxon>
        <taxon>Entelegynae</taxon>
        <taxon>Araneoidea</taxon>
        <taxon>Araneidae</taxon>
        <taxon>Caerostris</taxon>
    </lineage>
</organism>
<dbReference type="Proteomes" id="UP001054945">
    <property type="component" value="Unassembled WGS sequence"/>
</dbReference>
<feature type="compositionally biased region" description="Polar residues" evidence="1">
    <location>
        <begin position="77"/>
        <end position="101"/>
    </location>
</feature>
<evidence type="ECO:0000256" key="1">
    <source>
        <dbReference type="SAM" id="MobiDB-lite"/>
    </source>
</evidence>
<keyword evidence="3" id="KW-1185">Reference proteome</keyword>
<protein>
    <submittedName>
        <fullName evidence="2">Uncharacterized protein</fullName>
    </submittedName>
</protein>
<accession>A0AAV4VT24</accession>
<name>A0AAV4VT24_CAEEX</name>
<evidence type="ECO:0000313" key="2">
    <source>
        <dbReference type="EMBL" id="GIY72633.1"/>
    </source>
</evidence>
<reference evidence="2 3" key="1">
    <citation type="submission" date="2021-06" db="EMBL/GenBank/DDBJ databases">
        <title>Caerostris extrusa draft genome.</title>
        <authorList>
            <person name="Kono N."/>
            <person name="Arakawa K."/>
        </authorList>
    </citation>
    <scope>NUCLEOTIDE SEQUENCE [LARGE SCALE GENOMIC DNA]</scope>
</reference>
<comment type="caution">
    <text evidence="2">The sequence shown here is derived from an EMBL/GenBank/DDBJ whole genome shotgun (WGS) entry which is preliminary data.</text>
</comment>